<evidence type="ECO:0000256" key="1">
    <source>
        <dbReference type="SAM" id="SignalP"/>
    </source>
</evidence>
<dbReference type="Proteomes" id="UP001066276">
    <property type="component" value="Chromosome 6"/>
</dbReference>
<keyword evidence="1" id="KW-0732">Signal</keyword>
<feature type="chain" id="PRO_5043989574" evidence="1">
    <location>
        <begin position="31"/>
        <end position="76"/>
    </location>
</feature>
<reference evidence="2" key="1">
    <citation type="journal article" date="2022" name="bioRxiv">
        <title>Sequencing and chromosome-scale assembly of the giantPleurodeles waltlgenome.</title>
        <authorList>
            <person name="Brown T."/>
            <person name="Elewa A."/>
            <person name="Iarovenko S."/>
            <person name="Subramanian E."/>
            <person name="Araus A.J."/>
            <person name="Petzold A."/>
            <person name="Susuki M."/>
            <person name="Suzuki K.-i.T."/>
            <person name="Hayashi T."/>
            <person name="Toyoda A."/>
            <person name="Oliveira C."/>
            <person name="Osipova E."/>
            <person name="Leigh N.D."/>
            <person name="Simon A."/>
            <person name="Yun M.H."/>
        </authorList>
    </citation>
    <scope>NUCLEOTIDE SEQUENCE</scope>
    <source>
        <strain evidence="2">20211129_DDA</strain>
        <tissue evidence="2">Liver</tissue>
    </source>
</reference>
<name>A0AAV7QE59_PLEWA</name>
<dbReference type="AlphaFoldDB" id="A0AAV7QE59"/>
<organism evidence="2 3">
    <name type="scientific">Pleurodeles waltl</name>
    <name type="common">Iberian ribbed newt</name>
    <dbReference type="NCBI Taxonomy" id="8319"/>
    <lineage>
        <taxon>Eukaryota</taxon>
        <taxon>Metazoa</taxon>
        <taxon>Chordata</taxon>
        <taxon>Craniata</taxon>
        <taxon>Vertebrata</taxon>
        <taxon>Euteleostomi</taxon>
        <taxon>Amphibia</taxon>
        <taxon>Batrachia</taxon>
        <taxon>Caudata</taxon>
        <taxon>Salamandroidea</taxon>
        <taxon>Salamandridae</taxon>
        <taxon>Pleurodelinae</taxon>
        <taxon>Pleurodeles</taxon>
    </lineage>
</organism>
<gene>
    <name evidence="2" type="ORF">NDU88_003770</name>
</gene>
<feature type="signal peptide" evidence="1">
    <location>
        <begin position="1"/>
        <end position="30"/>
    </location>
</feature>
<sequence>MEDRCARSPGSLLQGLRVLTCGLLVPVSPAASGAVRDKGREVQLPLETKDTRAGRQLTEKTTCAQVKRSADGAKQA</sequence>
<keyword evidence="3" id="KW-1185">Reference proteome</keyword>
<accession>A0AAV7QE59</accession>
<proteinExistence type="predicted"/>
<evidence type="ECO:0000313" key="3">
    <source>
        <dbReference type="Proteomes" id="UP001066276"/>
    </source>
</evidence>
<comment type="caution">
    <text evidence="2">The sequence shown here is derived from an EMBL/GenBank/DDBJ whole genome shotgun (WGS) entry which is preliminary data.</text>
</comment>
<protein>
    <submittedName>
        <fullName evidence="2">Uncharacterized protein</fullName>
    </submittedName>
</protein>
<evidence type="ECO:0000313" key="2">
    <source>
        <dbReference type="EMBL" id="KAJ1137359.1"/>
    </source>
</evidence>
<dbReference type="EMBL" id="JANPWB010000010">
    <property type="protein sequence ID" value="KAJ1137359.1"/>
    <property type="molecule type" value="Genomic_DNA"/>
</dbReference>